<evidence type="ECO:0000256" key="3">
    <source>
        <dbReference type="HAMAP-Rule" id="MF_00984"/>
    </source>
</evidence>
<reference evidence="6 10" key="2">
    <citation type="submission" date="2015-09" db="EMBL/GenBank/DDBJ databases">
        <title>Spore heat resistance.</title>
        <authorList>
            <person name="Boekhorst J."/>
            <person name="Berendsen E.M."/>
            <person name="Wells-Bennik M.H."/>
            <person name="Kuipers O.P."/>
        </authorList>
    </citation>
    <scope>NUCLEOTIDE SEQUENCE [LARGE SCALE GENOMIC DNA]</scope>
    <source>
        <strain evidence="6 10">B4122</strain>
    </source>
</reference>
<keyword evidence="2" id="KW-0233">DNA recombination</keyword>
<reference evidence="8" key="4">
    <citation type="submission" date="2023-05" db="EMBL/GenBank/DDBJ databases">
        <title>Complete genome sequence of Bacillus subtilis SRCM117797 isolated from Soybean paste.</title>
        <authorList>
            <person name="Abraha H.B."/>
            <person name="Kim K.-P."/>
            <person name="Ryu M.-S."/>
            <person name="Jeong D.-Y."/>
        </authorList>
    </citation>
    <scope>NUCLEOTIDE SEQUENCE</scope>
    <source>
        <strain evidence="8">SRCM117797</strain>
    </source>
</reference>
<dbReference type="EMBL" id="JAGFPW010000011">
    <property type="protein sequence ID" value="MBO3795324.1"/>
    <property type="molecule type" value="Genomic_DNA"/>
</dbReference>
<evidence type="ECO:0000256" key="2">
    <source>
        <dbReference type="ARBA" id="ARBA00023172"/>
    </source>
</evidence>
<protein>
    <recommendedName>
        <fullName evidence="3 4">Single-stranded DNA-binding protein</fullName>
        <shortName evidence="3">SSB</shortName>
    </recommendedName>
</protein>
<dbReference type="AlphaFoldDB" id="A0A0C3GLH9"/>
<keyword evidence="1 3" id="KW-0238">DNA-binding</keyword>
<dbReference type="GO" id="GO:0009295">
    <property type="term" value="C:nucleoid"/>
    <property type="evidence" value="ECO:0007669"/>
    <property type="project" value="TreeGrafter"/>
</dbReference>
<dbReference type="NCBIfam" id="TIGR00621">
    <property type="entry name" value="ssb"/>
    <property type="match status" value="1"/>
</dbReference>
<dbReference type="PATRIC" id="fig|1423.134.peg.1683"/>
<dbReference type="EMBL" id="LJZV01000035">
    <property type="protein sequence ID" value="KZD86929.1"/>
    <property type="molecule type" value="Genomic_DNA"/>
</dbReference>
<dbReference type="RefSeq" id="WP_014478203.1">
    <property type="nucleotide sequence ID" value="NZ_AP028964.1"/>
</dbReference>
<dbReference type="Pfam" id="PF00436">
    <property type="entry name" value="SSB"/>
    <property type="match status" value="1"/>
</dbReference>
<dbReference type="EMBL" id="JXBC01000013">
    <property type="protein sequence ID" value="KIU05945.1"/>
    <property type="molecule type" value="Genomic_DNA"/>
</dbReference>
<dbReference type="FunFam" id="2.40.50.140:FF:000084">
    <property type="entry name" value="Single-stranded DNA-binding protein"/>
    <property type="match status" value="1"/>
</dbReference>
<evidence type="ECO:0000256" key="4">
    <source>
        <dbReference type="PIRNR" id="PIRNR002070"/>
    </source>
</evidence>
<dbReference type="InterPro" id="IPR011344">
    <property type="entry name" value="ssDNA-bd"/>
</dbReference>
<evidence type="ECO:0000313" key="8">
    <source>
        <dbReference type="EMBL" id="WHM23263.1"/>
    </source>
</evidence>
<dbReference type="GO" id="GO:0003697">
    <property type="term" value="F:single-stranded DNA binding"/>
    <property type="evidence" value="ECO:0007669"/>
    <property type="project" value="UniProtKB-UniRule"/>
</dbReference>
<dbReference type="PANTHER" id="PTHR10302:SF27">
    <property type="entry name" value="SINGLE-STRANDED DNA-BINDING PROTEIN"/>
    <property type="match status" value="1"/>
</dbReference>
<dbReference type="PIRSF" id="PIRSF002070">
    <property type="entry name" value="SSB"/>
    <property type="match status" value="1"/>
</dbReference>
<dbReference type="Proteomes" id="UP000032247">
    <property type="component" value="Unassembled WGS sequence"/>
</dbReference>
<dbReference type="InterPro" id="IPR012340">
    <property type="entry name" value="NA-bd_OB-fold"/>
</dbReference>
<dbReference type="HAMAP" id="MF_00984">
    <property type="entry name" value="SSB"/>
    <property type="match status" value="1"/>
</dbReference>
<gene>
    <name evidence="7" type="primary">ssbB</name>
    <name evidence="6" type="ORF">B4122_4764</name>
    <name evidence="7" type="ORF">J5227_13580</name>
    <name evidence="8" type="ORF">QL281_09625</name>
    <name evidence="5" type="ORF">SC09_contig4orf00892</name>
</gene>
<reference evidence="7" key="3">
    <citation type="submission" date="2021-03" db="EMBL/GenBank/DDBJ databases">
        <title>Isolation of Bacillus subtilis from fermented food sample.</title>
        <authorList>
            <person name="Lakshmanan V."/>
            <person name="Athira K."/>
            <person name="Rajagopal K."/>
        </authorList>
    </citation>
    <scope>NUCLEOTIDE SEQUENCE</scope>
    <source>
        <strain evidence="7">S1</strain>
    </source>
</reference>
<comment type="caution">
    <text evidence="3">Lacks conserved residue(s) required for the propagation of feature annotation.</text>
</comment>
<dbReference type="GO" id="GO:0006260">
    <property type="term" value="P:DNA replication"/>
    <property type="evidence" value="ECO:0007669"/>
    <property type="project" value="InterPro"/>
</dbReference>
<dbReference type="Proteomes" id="UP001229422">
    <property type="component" value="Chromosome"/>
</dbReference>
<proteinExistence type="inferred from homology"/>
<dbReference type="PROSITE" id="PS50935">
    <property type="entry name" value="SSB"/>
    <property type="match status" value="1"/>
</dbReference>
<sequence length="113" mass="12462">MFNQVMLVGRLTKDPDLRYTSAGAAVAHVTLAVNRSFKNASGEIEADYVNCTLWRKTAENTALYCQKGSLVGVSGRIQTRSYENAEGVNVYVTEVLADTVRFMDPKPREKAAD</sequence>
<reference evidence="5 9" key="1">
    <citation type="submission" date="2014-12" db="EMBL/GenBank/DDBJ databases">
        <title>Comparative genome analysis of Bacillus coagulans HM-08, Clostridium butyricum HM-68, Bacillus subtilis HM-66 and Bacillus licheniformis BL-09.</title>
        <authorList>
            <person name="Zhang H."/>
        </authorList>
    </citation>
    <scope>NUCLEOTIDE SEQUENCE [LARGE SCALE GENOMIC DNA]</scope>
    <source>
        <strain evidence="5 9">HM-66</strain>
    </source>
</reference>
<dbReference type="SUPFAM" id="SSF50249">
    <property type="entry name" value="Nucleic acid-binding proteins"/>
    <property type="match status" value="1"/>
</dbReference>
<comment type="subunit">
    <text evidence="3">Homotetramer.</text>
</comment>
<dbReference type="Gene3D" id="2.40.50.140">
    <property type="entry name" value="Nucleic acid-binding proteins"/>
    <property type="match status" value="1"/>
</dbReference>
<dbReference type="CDD" id="cd04496">
    <property type="entry name" value="SSB_OBF"/>
    <property type="match status" value="1"/>
</dbReference>
<evidence type="ECO:0000313" key="7">
    <source>
        <dbReference type="EMBL" id="MBO3795324.1"/>
    </source>
</evidence>
<dbReference type="STRING" id="483913.AN935_18300"/>
<dbReference type="Proteomes" id="UP000076442">
    <property type="component" value="Unassembled WGS sequence"/>
</dbReference>
<evidence type="ECO:0000256" key="1">
    <source>
        <dbReference type="ARBA" id="ARBA00023125"/>
    </source>
</evidence>
<dbReference type="Proteomes" id="UP000665181">
    <property type="component" value="Unassembled WGS sequence"/>
</dbReference>
<dbReference type="PANTHER" id="PTHR10302">
    <property type="entry name" value="SINGLE-STRANDED DNA-BINDING PROTEIN"/>
    <property type="match status" value="1"/>
</dbReference>
<evidence type="ECO:0000313" key="5">
    <source>
        <dbReference type="EMBL" id="KIU05945.1"/>
    </source>
</evidence>
<evidence type="ECO:0000313" key="6">
    <source>
        <dbReference type="EMBL" id="KZD86929.1"/>
    </source>
</evidence>
<name>A0A0C3GLH9_BACIU</name>
<dbReference type="GO" id="GO:0006310">
    <property type="term" value="P:DNA recombination"/>
    <property type="evidence" value="ECO:0007669"/>
    <property type="project" value="UniProtKB-KW"/>
</dbReference>
<evidence type="ECO:0000313" key="9">
    <source>
        <dbReference type="Proteomes" id="UP000032247"/>
    </source>
</evidence>
<evidence type="ECO:0000313" key="10">
    <source>
        <dbReference type="Proteomes" id="UP000076442"/>
    </source>
</evidence>
<accession>A0A0C3GLH9</accession>
<organism evidence="5 9">
    <name type="scientific">Bacillus subtilis</name>
    <dbReference type="NCBI Taxonomy" id="1423"/>
    <lineage>
        <taxon>Bacteria</taxon>
        <taxon>Bacillati</taxon>
        <taxon>Bacillota</taxon>
        <taxon>Bacilli</taxon>
        <taxon>Bacillales</taxon>
        <taxon>Bacillaceae</taxon>
        <taxon>Bacillus</taxon>
    </lineage>
</organism>
<dbReference type="InterPro" id="IPR000424">
    <property type="entry name" value="Primosome_PriB/ssb"/>
</dbReference>
<dbReference type="EMBL" id="CP125292">
    <property type="protein sequence ID" value="WHM23263.1"/>
    <property type="molecule type" value="Genomic_DNA"/>
</dbReference>